<gene>
    <name evidence="1" type="ORF">L6164_034144</name>
</gene>
<dbReference type="EMBL" id="CM039438">
    <property type="protein sequence ID" value="KAI4300810.1"/>
    <property type="molecule type" value="Genomic_DNA"/>
</dbReference>
<sequence length="118" mass="13547">MSANQDMALRTLLFFRSVLETSLRWAWVAEGGSKGESSKKFYPLQQRQDRPSQEMWMRSWIILKLSEELISPSIPPARPLSAVSIQGFELWDRLRSKAHFSPPTSVPHFSDSRETPAN</sequence>
<evidence type="ECO:0000313" key="1">
    <source>
        <dbReference type="EMBL" id="KAI4300810.1"/>
    </source>
</evidence>
<reference evidence="1 2" key="1">
    <citation type="journal article" date="2022" name="DNA Res.">
        <title>Chromosomal-level genome assembly of the orchid tree Bauhinia variegata (Leguminosae; Cercidoideae) supports the allotetraploid origin hypothesis of Bauhinia.</title>
        <authorList>
            <person name="Zhong Y."/>
            <person name="Chen Y."/>
            <person name="Zheng D."/>
            <person name="Pang J."/>
            <person name="Liu Y."/>
            <person name="Luo S."/>
            <person name="Meng S."/>
            <person name="Qian L."/>
            <person name="Wei D."/>
            <person name="Dai S."/>
            <person name="Zhou R."/>
        </authorList>
    </citation>
    <scope>NUCLEOTIDE SEQUENCE [LARGE SCALE GENOMIC DNA]</scope>
    <source>
        <strain evidence="1">BV-YZ2020</strain>
    </source>
</reference>
<organism evidence="1 2">
    <name type="scientific">Bauhinia variegata</name>
    <name type="common">Purple orchid tree</name>
    <name type="synonym">Phanera variegata</name>
    <dbReference type="NCBI Taxonomy" id="167791"/>
    <lineage>
        <taxon>Eukaryota</taxon>
        <taxon>Viridiplantae</taxon>
        <taxon>Streptophyta</taxon>
        <taxon>Embryophyta</taxon>
        <taxon>Tracheophyta</taxon>
        <taxon>Spermatophyta</taxon>
        <taxon>Magnoliopsida</taxon>
        <taxon>eudicotyledons</taxon>
        <taxon>Gunneridae</taxon>
        <taxon>Pentapetalae</taxon>
        <taxon>rosids</taxon>
        <taxon>fabids</taxon>
        <taxon>Fabales</taxon>
        <taxon>Fabaceae</taxon>
        <taxon>Cercidoideae</taxon>
        <taxon>Cercideae</taxon>
        <taxon>Bauhiniinae</taxon>
        <taxon>Bauhinia</taxon>
    </lineage>
</organism>
<protein>
    <submittedName>
        <fullName evidence="1">Uncharacterized protein</fullName>
    </submittedName>
</protein>
<evidence type="ECO:0000313" key="2">
    <source>
        <dbReference type="Proteomes" id="UP000828941"/>
    </source>
</evidence>
<dbReference type="Proteomes" id="UP000828941">
    <property type="component" value="Chromosome 13"/>
</dbReference>
<proteinExistence type="predicted"/>
<accession>A0ACB9KUB2</accession>
<name>A0ACB9KUB2_BAUVA</name>
<comment type="caution">
    <text evidence="1">The sequence shown here is derived from an EMBL/GenBank/DDBJ whole genome shotgun (WGS) entry which is preliminary data.</text>
</comment>
<keyword evidence="2" id="KW-1185">Reference proteome</keyword>